<comment type="subcellular location">
    <subcellularLocation>
        <location evidence="1">Nucleus</location>
    </subcellularLocation>
</comment>
<evidence type="ECO:0000256" key="4">
    <source>
        <dbReference type="ARBA" id="ARBA00023242"/>
    </source>
</evidence>
<dbReference type="GO" id="GO:0120230">
    <property type="term" value="F:recombinase activator activity"/>
    <property type="evidence" value="ECO:0007669"/>
    <property type="project" value="TreeGrafter"/>
</dbReference>
<sequence>MTTEAVYKFLQARIRPYNVNDIASNLSAETKKSSIQQSLDKLVKAGKVFDKTYGKIKIYCIVPDSTKEPHELIRVDRELKAHANELETKFQSLDKEIKAREATLAALKATPSLEEAQRQYEEVKARVEQLESKLKDLKAANNSEDLGEKKKNVQKSYDLYSRAYSKRKRLCTDVIESILEGFPGTKKALYDDIGIDVKVVE</sequence>
<feature type="coiled-coil region" evidence="6">
    <location>
        <begin position="76"/>
        <end position="140"/>
    </location>
</feature>
<evidence type="ECO:0000259" key="7">
    <source>
        <dbReference type="Pfam" id="PF07106"/>
    </source>
</evidence>
<evidence type="ECO:0000313" key="8">
    <source>
        <dbReference type="EMBL" id="CAG5099739.1"/>
    </source>
</evidence>
<protein>
    <submittedName>
        <fullName evidence="8">Similar to Psmc3ip: Homologous-pairing protein 2 homolog (Mus musculus)</fullName>
    </submittedName>
</protein>
<evidence type="ECO:0000256" key="3">
    <source>
        <dbReference type="ARBA" id="ARBA00023172"/>
    </source>
</evidence>
<dbReference type="GO" id="GO:0000709">
    <property type="term" value="P:meiotic joint molecule formation"/>
    <property type="evidence" value="ECO:0007669"/>
    <property type="project" value="TreeGrafter"/>
</dbReference>
<gene>
    <name evidence="8" type="ORF">HICCMSTLAB_LOCUS9210</name>
</gene>
<dbReference type="Proteomes" id="UP000786811">
    <property type="component" value="Unassembled WGS sequence"/>
</dbReference>
<dbReference type="GO" id="GO:0010774">
    <property type="term" value="P:meiotic strand invasion involved in reciprocal meiotic recombination"/>
    <property type="evidence" value="ECO:0007669"/>
    <property type="project" value="TreeGrafter"/>
</dbReference>
<keyword evidence="5" id="KW-0469">Meiosis</keyword>
<proteinExistence type="inferred from homology"/>
<comment type="similarity">
    <text evidence="2">Belongs to the HOP2 family.</text>
</comment>
<dbReference type="OrthoDB" id="272266at2759"/>
<accession>A0A8J2MNX2</accession>
<reference evidence="8" key="1">
    <citation type="submission" date="2021-04" db="EMBL/GenBank/DDBJ databases">
        <authorList>
            <person name="Chebbi M.A.C M."/>
        </authorList>
    </citation>
    <scope>NUCLEOTIDE SEQUENCE</scope>
</reference>
<evidence type="ECO:0000256" key="6">
    <source>
        <dbReference type="SAM" id="Coils"/>
    </source>
</evidence>
<dbReference type="PANTHER" id="PTHR15938:SF0">
    <property type="entry name" value="HOMOLOGOUS-PAIRING PROTEIN 2 HOMOLOG"/>
    <property type="match status" value="1"/>
</dbReference>
<evidence type="ECO:0000256" key="5">
    <source>
        <dbReference type="ARBA" id="ARBA00023254"/>
    </source>
</evidence>
<keyword evidence="6" id="KW-0175">Coiled coil</keyword>
<evidence type="ECO:0000256" key="1">
    <source>
        <dbReference type="ARBA" id="ARBA00004123"/>
    </source>
</evidence>
<name>A0A8J2MNX2_COTCN</name>
<keyword evidence="3" id="KW-0233">DNA recombination</keyword>
<comment type="caution">
    <text evidence="8">The sequence shown here is derived from an EMBL/GenBank/DDBJ whole genome shotgun (WGS) entry which is preliminary data.</text>
</comment>
<evidence type="ECO:0000256" key="2">
    <source>
        <dbReference type="ARBA" id="ARBA00007922"/>
    </source>
</evidence>
<dbReference type="InterPro" id="IPR036388">
    <property type="entry name" value="WH-like_DNA-bd_sf"/>
</dbReference>
<dbReference type="EMBL" id="CAJNRD030001122">
    <property type="protein sequence ID" value="CAG5099739.1"/>
    <property type="molecule type" value="Genomic_DNA"/>
</dbReference>
<keyword evidence="4" id="KW-0539">Nucleus</keyword>
<dbReference type="GO" id="GO:0120231">
    <property type="term" value="C:DNA recombinase auxiliary factor complex"/>
    <property type="evidence" value="ECO:0007669"/>
    <property type="project" value="TreeGrafter"/>
</dbReference>
<dbReference type="InterPro" id="IPR010776">
    <property type="entry name" value="Hop2_WH_dom"/>
</dbReference>
<evidence type="ECO:0000313" key="9">
    <source>
        <dbReference type="Proteomes" id="UP000786811"/>
    </source>
</evidence>
<keyword evidence="9" id="KW-1185">Reference proteome</keyword>
<dbReference type="PANTHER" id="PTHR15938">
    <property type="entry name" value="TBP-1 INTERACTING PROTEIN"/>
    <property type="match status" value="1"/>
</dbReference>
<dbReference type="GO" id="GO:0007129">
    <property type="term" value="P:homologous chromosome pairing at meiosis"/>
    <property type="evidence" value="ECO:0007669"/>
    <property type="project" value="TreeGrafter"/>
</dbReference>
<organism evidence="8 9">
    <name type="scientific">Cotesia congregata</name>
    <name type="common">Parasitoid wasp</name>
    <name type="synonym">Apanteles congregatus</name>
    <dbReference type="NCBI Taxonomy" id="51543"/>
    <lineage>
        <taxon>Eukaryota</taxon>
        <taxon>Metazoa</taxon>
        <taxon>Ecdysozoa</taxon>
        <taxon>Arthropoda</taxon>
        <taxon>Hexapoda</taxon>
        <taxon>Insecta</taxon>
        <taxon>Pterygota</taxon>
        <taxon>Neoptera</taxon>
        <taxon>Endopterygota</taxon>
        <taxon>Hymenoptera</taxon>
        <taxon>Apocrita</taxon>
        <taxon>Ichneumonoidea</taxon>
        <taxon>Braconidae</taxon>
        <taxon>Microgastrinae</taxon>
        <taxon>Cotesia</taxon>
    </lineage>
</organism>
<dbReference type="GO" id="GO:0003690">
    <property type="term" value="F:double-stranded DNA binding"/>
    <property type="evidence" value="ECO:0007669"/>
    <property type="project" value="TreeGrafter"/>
</dbReference>
<dbReference type="Gene3D" id="1.10.10.10">
    <property type="entry name" value="Winged helix-like DNA-binding domain superfamily/Winged helix DNA-binding domain"/>
    <property type="match status" value="1"/>
</dbReference>
<dbReference type="Pfam" id="PF07106">
    <property type="entry name" value="WHD_TBPIP"/>
    <property type="match status" value="1"/>
</dbReference>
<feature type="domain" description="Homologous-pairing protein 2 winged helix" evidence="7">
    <location>
        <begin position="3"/>
        <end position="61"/>
    </location>
</feature>
<dbReference type="Gene3D" id="1.10.287.1490">
    <property type="match status" value="1"/>
</dbReference>
<dbReference type="AlphaFoldDB" id="A0A8J2MNX2"/>
<dbReference type="GO" id="GO:0000794">
    <property type="term" value="C:condensed nuclear chromosome"/>
    <property type="evidence" value="ECO:0007669"/>
    <property type="project" value="TreeGrafter"/>
</dbReference>